<organism evidence="3 4">
    <name type="scientific">Facklamia hominis CCUG 36813</name>
    <dbReference type="NCBI Taxonomy" id="883111"/>
    <lineage>
        <taxon>Bacteria</taxon>
        <taxon>Bacillati</taxon>
        <taxon>Bacillota</taxon>
        <taxon>Bacilli</taxon>
        <taxon>Lactobacillales</taxon>
        <taxon>Aerococcaceae</taxon>
        <taxon>Facklamia</taxon>
    </lineage>
</organism>
<keyword evidence="4" id="KW-1185">Reference proteome</keyword>
<evidence type="ECO:0000313" key="3">
    <source>
        <dbReference type="EMBL" id="EKB54920.1"/>
    </source>
</evidence>
<accession>K1LE77</accession>
<gene>
    <name evidence="3" type="ORF">HMPREF9706_01110</name>
</gene>
<comment type="caution">
    <text evidence="3">The sequence shown here is derived from an EMBL/GenBank/DDBJ whole genome shotgun (WGS) entry which is preliminary data.</text>
</comment>
<feature type="signal peptide" evidence="1">
    <location>
        <begin position="1"/>
        <end position="20"/>
    </location>
</feature>
<dbReference type="Pfam" id="PF10646">
    <property type="entry name" value="Germane"/>
    <property type="match status" value="1"/>
</dbReference>
<dbReference type="HOGENOM" id="CLU_735181_0_0_9"/>
<feature type="domain" description="GerMN" evidence="2">
    <location>
        <begin position="273"/>
        <end position="353"/>
    </location>
</feature>
<dbReference type="STRING" id="883111.HMPREF9706_01110"/>
<dbReference type="RefSeq" id="WP_006908417.1">
    <property type="nucleotide sequence ID" value="NZ_JH932292.1"/>
</dbReference>
<evidence type="ECO:0000256" key="1">
    <source>
        <dbReference type="SAM" id="SignalP"/>
    </source>
</evidence>
<keyword evidence="1" id="KW-0732">Signal</keyword>
<name>K1LE77_9LACT</name>
<reference evidence="3 4" key="1">
    <citation type="submission" date="2012-07" db="EMBL/GenBank/DDBJ databases">
        <title>The Genome Sequence of Facklamia hominis CCUG 36813.</title>
        <authorList>
            <consortium name="The Broad Institute Genome Sequencing Platform"/>
            <person name="Earl A."/>
            <person name="Ward D."/>
            <person name="Feldgarden M."/>
            <person name="Gevers D."/>
            <person name="Huys G."/>
            <person name="Walker B."/>
            <person name="Young S.K."/>
            <person name="Zeng Q."/>
            <person name="Gargeya S."/>
            <person name="Fitzgerald M."/>
            <person name="Haas B."/>
            <person name="Abouelleil A."/>
            <person name="Alvarado L."/>
            <person name="Arachchi H.M."/>
            <person name="Berlin A.M."/>
            <person name="Chapman S.B."/>
            <person name="Goldberg J."/>
            <person name="Griggs A."/>
            <person name="Gujja S."/>
            <person name="Hansen M."/>
            <person name="Howarth C."/>
            <person name="Imamovic A."/>
            <person name="Larimer J."/>
            <person name="McCowen C."/>
            <person name="Montmayeur A."/>
            <person name="Murphy C."/>
            <person name="Neiman D."/>
            <person name="Pearson M."/>
            <person name="Priest M."/>
            <person name="Roberts A."/>
            <person name="Saif S."/>
            <person name="Shea T."/>
            <person name="Sisk P."/>
            <person name="Sykes S."/>
            <person name="Wortman J."/>
            <person name="Nusbaum C."/>
            <person name="Birren B."/>
        </authorList>
    </citation>
    <scope>NUCLEOTIDE SEQUENCE [LARGE SCALE GENOMIC DNA]</scope>
    <source>
        <strain evidence="3 4">CCUG 36813</strain>
    </source>
</reference>
<dbReference type="AlphaFoldDB" id="K1LE77"/>
<dbReference type="Proteomes" id="UP000004465">
    <property type="component" value="Unassembled WGS sequence"/>
</dbReference>
<dbReference type="OrthoDB" id="2139243at2"/>
<evidence type="ECO:0000313" key="4">
    <source>
        <dbReference type="Proteomes" id="UP000004465"/>
    </source>
</evidence>
<dbReference type="PROSITE" id="PS51257">
    <property type="entry name" value="PROKAR_LIPOPROTEIN"/>
    <property type="match status" value="1"/>
</dbReference>
<evidence type="ECO:0000259" key="2">
    <source>
        <dbReference type="Pfam" id="PF10646"/>
    </source>
</evidence>
<dbReference type="InterPro" id="IPR019606">
    <property type="entry name" value="GerMN"/>
</dbReference>
<sequence>MLRRLRYLLLLACFALTACAKEPMIKLSEENLAKINNNSLKKSSEVPEDDHRSIVDQTLPENIHGELAEPNTQFDLVNFSFFNPNRISYYSDGNIRYLEYIDTDQVMGQIRRIQDDQWINEIYKKDKDTLIQLNEFDPPVKMSNYLNQKDTEVLSLAPKILLKAPIQQGTTWINEDQSESRIQALYQQVTIQDQTYQEVVEVVNKKDQSVSHSLYSANQGLVAEWIEGEPTKFIYLTKVEDNVMIITPITVYQPVVQNDLSLGKITKEQASISWQTNAQVEKVFETFFKEQKWIGPNDQLLALEMTDQGLLVNLSQSVTKSFSQNPAGELAVVHALVTTLGHFYGVEHVQLQVQSMIYQPLFSLPVDQAIYTLDSSWIIENGE</sequence>
<dbReference type="PATRIC" id="fig|883111.3.peg.1115"/>
<dbReference type="EMBL" id="AGZD01000007">
    <property type="protein sequence ID" value="EKB54920.1"/>
    <property type="molecule type" value="Genomic_DNA"/>
</dbReference>
<feature type="chain" id="PRO_5003847518" description="GerMN domain-containing protein" evidence="1">
    <location>
        <begin position="21"/>
        <end position="383"/>
    </location>
</feature>
<proteinExistence type="predicted"/>
<protein>
    <recommendedName>
        <fullName evidence="2">GerMN domain-containing protein</fullName>
    </recommendedName>
</protein>